<dbReference type="Proteomes" id="UP000009168">
    <property type="component" value="Unassembled WGS sequence"/>
</dbReference>
<name>I7MJ32_TETTS</name>
<dbReference type="KEGG" id="tet:TTHERM_00274650"/>
<evidence type="ECO:0000313" key="2">
    <source>
        <dbReference type="EMBL" id="EAR95760.2"/>
    </source>
</evidence>
<feature type="transmembrane region" description="Helical" evidence="1">
    <location>
        <begin position="1226"/>
        <end position="1247"/>
    </location>
</feature>
<keyword evidence="3" id="KW-1185">Reference proteome</keyword>
<dbReference type="GeneID" id="7822665"/>
<organism evidence="2 3">
    <name type="scientific">Tetrahymena thermophila (strain SB210)</name>
    <dbReference type="NCBI Taxonomy" id="312017"/>
    <lineage>
        <taxon>Eukaryota</taxon>
        <taxon>Sar</taxon>
        <taxon>Alveolata</taxon>
        <taxon>Ciliophora</taxon>
        <taxon>Intramacronucleata</taxon>
        <taxon>Oligohymenophorea</taxon>
        <taxon>Hymenostomatida</taxon>
        <taxon>Tetrahymenina</taxon>
        <taxon>Tetrahymenidae</taxon>
        <taxon>Tetrahymena</taxon>
    </lineage>
</organism>
<sequence>MYAQYEHVLEPNIFYQFKINEKIDLIKYSCEKNSTIILLNKQMDFYIEERFLSFLEINDHPQLIQNNQKYPLDMNRICFYLNDQDLQIYFGENSNKLDLDSNNLINQLRISGKYYQLQEDQNRKICSNNKLNNSLIIEKQYYYIFAHGKGFIEYEYFFLVKNYQLNGAYFGHICYKIKLNQHPLLLKNEDHEKMELLINISKKCQIVNSEMGVIQMVDQVRQETSSAHGVEIYDLKISYYLEFQKFLNFVKTFVEPCHFNTIFRYDIHIGDIFKIQFPQELRDKSFMIVFKGLRFINIFIKNSKQRDFLMPLTFYFQNYLLIEREISEKYWKQDDDLLIIQANNEKQLYIKMNYVDNYIYIQNYSLDNIIKISKDRLIFSNYTIYINLIFQTINNIETNLSYQMQAISHRYYKIIFAINDDRQKEQEEFIEIRTCCSIVYEFPITIYFKYLFEKEDSLLDNSFFENIRQATEEFIVYCWGNSKSQQYYRYFALFYARIQNNEDLTKFYQLERQDVMKTFKFSLKQLDKSIERESEICLALLTNNQTQAMNAHQIILDDKKYVQEINLEETLYEHLYLQNSQNKIIKVNFNNIFLNCYVNYQQCLESFQYYTSEAVSEIQFQRRISYNNQQLSTKIQITVINQKIKMGQLGTSFNLISYEWIVFELELMTDYQLVSQDQNDQFQFDYELSNFQISQEKCISQKQIPNDGLTSLLTQKNNFFNSQEFNFIYVKAGQNQNSQKIQFRLKYFSKLSIINTETVEIHQQTLSQYLFDIKYSRKIFKIMNYGYLSFKISKCQINQKNIKYKPTSRDQDDILKIKNYIQNDYLFIYPEICSQKNQDEFAHQDQNCLQINQNKQFLYQNATGTIEEIITIKLQLNQIFNIQLNSENKFTILELENYQDYYLYLEYKTINHSPVNFELRYLNNRTFLQSFYFKQYQEIQILQLQNLKYLEIHNQKQNSTFNLILIISEKPFYYTNIYLNAIKLQLKKGQQQLLLSKFVDEKLIIYLSYEQNVIWQKEMLELKSPENIFIFNNQFNYTIKEINSSGSLNKQFYYLEVYDFDVQIQIKKKQYFIQNTPYDEQVTSIQQFSQSQINSFSFKINPSQFKIFKILDILKLQTQQIYFVFARNHFLLKSEYLNGINDIDLQQSLIIFKGHIQEQKQVDEEYVINTFFYFSSLQSLQNQDSEHLYFRIYLCMNNSNLLLPFSQIFSQSISSEKQKIVKNFQLQFLIVLVIFLIISILALIFYFRFKKLQSYDYIKKYI</sequence>
<reference evidence="3" key="1">
    <citation type="journal article" date="2006" name="PLoS Biol.">
        <title>Macronuclear genome sequence of the ciliate Tetrahymena thermophila, a model eukaryote.</title>
        <authorList>
            <person name="Eisen J.A."/>
            <person name="Coyne R.S."/>
            <person name="Wu M."/>
            <person name="Wu D."/>
            <person name="Thiagarajan M."/>
            <person name="Wortman J.R."/>
            <person name="Badger J.H."/>
            <person name="Ren Q."/>
            <person name="Amedeo P."/>
            <person name="Jones K.M."/>
            <person name="Tallon L.J."/>
            <person name="Delcher A.L."/>
            <person name="Salzberg S.L."/>
            <person name="Silva J.C."/>
            <person name="Haas B.J."/>
            <person name="Majoros W.H."/>
            <person name="Farzad M."/>
            <person name="Carlton J.M."/>
            <person name="Smith R.K. Jr."/>
            <person name="Garg J."/>
            <person name="Pearlman R.E."/>
            <person name="Karrer K.M."/>
            <person name="Sun L."/>
            <person name="Manning G."/>
            <person name="Elde N.C."/>
            <person name="Turkewitz A.P."/>
            <person name="Asai D.J."/>
            <person name="Wilkes D.E."/>
            <person name="Wang Y."/>
            <person name="Cai H."/>
            <person name="Collins K."/>
            <person name="Stewart B.A."/>
            <person name="Lee S.R."/>
            <person name="Wilamowska K."/>
            <person name="Weinberg Z."/>
            <person name="Ruzzo W.L."/>
            <person name="Wloga D."/>
            <person name="Gaertig J."/>
            <person name="Frankel J."/>
            <person name="Tsao C.-C."/>
            <person name="Gorovsky M.A."/>
            <person name="Keeling P.J."/>
            <person name="Waller R.F."/>
            <person name="Patron N.J."/>
            <person name="Cherry J.M."/>
            <person name="Stover N.A."/>
            <person name="Krieger C.J."/>
            <person name="del Toro C."/>
            <person name="Ryder H.F."/>
            <person name="Williamson S.C."/>
            <person name="Barbeau R.A."/>
            <person name="Hamilton E.P."/>
            <person name="Orias E."/>
        </authorList>
    </citation>
    <scope>NUCLEOTIDE SEQUENCE [LARGE SCALE GENOMIC DNA]</scope>
    <source>
        <strain evidence="3">SB210</strain>
    </source>
</reference>
<protein>
    <submittedName>
        <fullName evidence="2">Transmembrane protein, putative</fullName>
    </submittedName>
</protein>
<keyword evidence="1" id="KW-1133">Transmembrane helix</keyword>
<evidence type="ECO:0000256" key="1">
    <source>
        <dbReference type="SAM" id="Phobius"/>
    </source>
</evidence>
<dbReference type="RefSeq" id="XP_001016005.2">
    <property type="nucleotide sequence ID" value="XM_001016005.2"/>
</dbReference>
<dbReference type="EMBL" id="GG662703">
    <property type="protein sequence ID" value="EAR95760.2"/>
    <property type="molecule type" value="Genomic_DNA"/>
</dbReference>
<gene>
    <name evidence="2" type="ORF">TTHERM_00274650</name>
</gene>
<keyword evidence="1 2" id="KW-0812">Transmembrane</keyword>
<evidence type="ECO:0000313" key="3">
    <source>
        <dbReference type="Proteomes" id="UP000009168"/>
    </source>
</evidence>
<accession>I7MJ32</accession>
<dbReference type="AlphaFoldDB" id="I7MJ32"/>
<dbReference type="InParanoid" id="I7MJ32"/>
<keyword evidence="1" id="KW-0472">Membrane</keyword>
<proteinExistence type="predicted"/>